<organism evidence="12 13">
    <name type="scientific">Variovorax ureilyticus</name>
    <dbReference type="NCBI Taxonomy" id="1836198"/>
    <lineage>
        <taxon>Bacteria</taxon>
        <taxon>Pseudomonadati</taxon>
        <taxon>Pseudomonadota</taxon>
        <taxon>Betaproteobacteria</taxon>
        <taxon>Burkholderiales</taxon>
        <taxon>Comamonadaceae</taxon>
        <taxon>Variovorax</taxon>
    </lineage>
</organism>
<accession>A0ABU8VDH9</accession>
<evidence type="ECO:0000256" key="1">
    <source>
        <dbReference type="ARBA" id="ARBA00004651"/>
    </source>
</evidence>
<protein>
    <submittedName>
        <fullName evidence="12">Glycosyltransferase family 39 protein</fullName>
    </submittedName>
</protein>
<evidence type="ECO:0000256" key="9">
    <source>
        <dbReference type="SAM" id="Phobius"/>
    </source>
</evidence>
<dbReference type="Pfam" id="PF18583">
    <property type="entry name" value="Arnt_C"/>
    <property type="match status" value="1"/>
</dbReference>
<dbReference type="Proteomes" id="UP001365846">
    <property type="component" value="Unassembled WGS sequence"/>
</dbReference>
<keyword evidence="5 9" id="KW-0812">Transmembrane</keyword>
<gene>
    <name evidence="12" type="ORF">WKW77_11630</name>
</gene>
<dbReference type="InterPro" id="IPR050297">
    <property type="entry name" value="LipidA_mod_glycosyltrf_83"/>
</dbReference>
<feature type="transmembrane region" description="Helical" evidence="9">
    <location>
        <begin position="195"/>
        <end position="228"/>
    </location>
</feature>
<comment type="subcellular location">
    <subcellularLocation>
        <location evidence="1">Cell membrane</location>
        <topology evidence="1">Multi-pass membrane protein</topology>
    </subcellularLocation>
</comment>
<dbReference type="Pfam" id="PF13231">
    <property type="entry name" value="PMT_2"/>
    <property type="match status" value="1"/>
</dbReference>
<feature type="transmembrane region" description="Helical" evidence="9">
    <location>
        <begin position="415"/>
        <end position="434"/>
    </location>
</feature>
<evidence type="ECO:0000313" key="12">
    <source>
        <dbReference type="EMBL" id="MEJ8811719.1"/>
    </source>
</evidence>
<name>A0ABU8VDH9_9BURK</name>
<evidence type="ECO:0000256" key="4">
    <source>
        <dbReference type="ARBA" id="ARBA00022679"/>
    </source>
</evidence>
<feature type="transmembrane region" description="Helical" evidence="9">
    <location>
        <begin position="441"/>
        <end position="458"/>
    </location>
</feature>
<reference evidence="12 13" key="1">
    <citation type="submission" date="2024-03" db="EMBL/GenBank/DDBJ databases">
        <title>Novel species of the genus Variovorax.</title>
        <authorList>
            <person name="Liu Q."/>
            <person name="Xin Y.-H."/>
        </authorList>
    </citation>
    <scope>NUCLEOTIDE SEQUENCE [LARGE SCALE GENOMIC DNA]</scope>
    <source>
        <strain evidence="12 13">KACC 18899</strain>
    </source>
</reference>
<feature type="transmembrane region" description="Helical" evidence="9">
    <location>
        <begin position="289"/>
        <end position="309"/>
    </location>
</feature>
<keyword evidence="2" id="KW-1003">Cell membrane</keyword>
<feature type="compositionally biased region" description="Polar residues" evidence="8">
    <location>
        <begin position="21"/>
        <end position="31"/>
    </location>
</feature>
<dbReference type="PANTHER" id="PTHR33908:SF3">
    <property type="entry name" value="UNDECAPRENYL PHOSPHATE-ALPHA-4-AMINO-4-DEOXY-L-ARABINOSE ARABINOSYL TRANSFERASE"/>
    <property type="match status" value="1"/>
</dbReference>
<sequence>MKTIAHQALGATVAETDSRRNSPATPGSRSATARTSLGLLALLVVLGLIWFATLGTRSLVSPDEGRYASLALEMARSGDWVTPRLNGLLYFEKPVLQYWIGALAFLGFGVSEFTARLWPGVAGFLTLLAVGFTAGRLWGREAGIRALAVAASMTWIIGNSHFLTLDTGLTLFLTLALSAVLLAHASPEPRSRRRWIWLAWAAMAGAVLTKGLVGIVIPGAVLVVVSLWRRDMGLWRGMHWASGLAIFFALAAPWFVLVSMRNPSFAEFFFIHEHFARYLTQVHQREGAWWYYVPLLLGGMLPWTGGLPWLFRKDPAAQEDGARIKTRDILLVWCAFIFLFFSASGSKLPSYILPMFPALALLVAAQLRNTAASTLRWHLLLPALAWVLLLALAIDPARFASVSTPVEVLQPLADAARLGAVIFLAGAAIAWWCLGRRKVTAAVLAVALAHLVASSMVMQAHNTYGQLKSAAPLAAALQPHITPETPVFAVRTYDQTLPFYLGRNVVLVDYEDEFALGQRVEPQRWIKNLDEFAATWQSLPQAAAYMTKPTWLELQQRGLPMRTVFEDQRRVVVLKK</sequence>
<feature type="transmembrane region" description="Helical" evidence="9">
    <location>
        <begin position="95"/>
        <end position="111"/>
    </location>
</feature>
<evidence type="ECO:0000256" key="2">
    <source>
        <dbReference type="ARBA" id="ARBA00022475"/>
    </source>
</evidence>
<keyword evidence="6 9" id="KW-1133">Transmembrane helix</keyword>
<proteinExistence type="predicted"/>
<dbReference type="PANTHER" id="PTHR33908">
    <property type="entry name" value="MANNOSYLTRANSFERASE YKCB-RELATED"/>
    <property type="match status" value="1"/>
</dbReference>
<evidence type="ECO:0000259" key="11">
    <source>
        <dbReference type="Pfam" id="PF18583"/>
    </source>
</evidence>
<evidence type="ECO:0000313" key="13">
    <source>
        <dbReference type="Proteomes" id="UP001365846"/>
    </source>
</evidence>
<keyword evidence="3" id="KW-0328">Glycosyltransferase</keyword>
<evidence type="ECO:0000256" key="6">
    <source>
        <dbReference type="ARBA" id="ARBA00022989"/>
    </source>
</evidence>
<feature type="transmembrane region" description="Helical" evidence="9">
    <location>
        <begin position="37"/>
        <end position="56"/>
    </location>
</feature>
<keyword evidence="13" id="KW-1185">Reference proteome</keyword>
<feature type="transmembrane region" description="Helical" evidence="9">
    <location>
        <begin position="160"/>
        <end position="183"/>
    </location>
</feature>
<comment type="caution">
    <text evidence="12">The sequence shown here is derived from an EMBL/GenBank/DDBJ whole genome shotgun (WGS) entry which is preliminary data.</text>
</comment>
<dbReference type="InterPro" id="IPR038731">
    <property type="entry name" value="RgtA/B/C-like"/>
</dbReference>
<feature type="transmembrane region" description="Helical" evidence="9">
    <location>
        <begin position="379"/>
        <end position="395"/>
    </location>
</feature>
<keyword evidence="7 9" id="KW-0472">Membrane</keyword>
<evidence type="ECO:0000256" key="3">
    <source>
        <dbReference type="ARBA" id="ARBA00022676"/>
    </source>
</evidence>
<feature type="region of interest" description="Disordered" evidence="8">
    <location>
        <begin position="1"/>
        <end position="31"/>
    </location>
</feature>
<evidence type="ECO:0000256" key="5">
    <source>
        <dbReference type="ARBA" id="ARBA00022692"/>
    </source>
</evidence>
<feature type="domain" description="Aminoarabinose transferase C-terminal" evidence="11">
    <location>
        <begin position="473"/>
        <end position="574"/>
    </location>
</feature>
<dbReference type="InterPro" id="IPR040845">
    <property type="entry name" value="Arnt_C"/>
</dbReference>
<evidence type="ECO:0000259" key="10">
    <source>
        <dbReference type="Pfam" id="PF13231"/>
    </source>
</evidence>
<feature type="transmembrane region" description="Helical" evidence="9">
    <location>
        <begin position="351"/>
        <end position="367"/>
    </location>
</feature>
<dbReference type="EMBL" id="JBBKZU010000004">
    <property type="protein sequence ID" value="MEJ8811719.1"/>
    <property type="molecule type" value="Genomic_DNA"/>
</dbReference>
<keyword evidence="4" id="KW-0808">Transferase</keyword>
<feature type="transmembrane region" description="Helical" evidence="9">
    <location>
        <begin position="240"/>
        <end position="260"/>
    </location>
</feature>
<feature type="domain" description="Glycosyltransferase RgtA/B/C/D-like" evidence="10">
    <location>
        <begin position="93"/>
        <end position="255"/>
    </location>
</feature>
<evidence type="ECO:0000256" key="7">
    <source>
        <dbReference type="ARBA" id="ARBA00023136"/>
    </source>
</evidence>
<feature type="transmembrane region" description="Helical" evidence="9">
    <location>
        <begin position="117"/>
        <end position="139"/>
    </location>
</feature>
<dbReference type="RefSeq" id="WP_340356990.1">
    <property type="nucleotide sequence ID" value="NZ_JBBKZU010000004.1"/>
</dbReference>
<evidence type="ECO:0000256" key="8">
    <source>
        <dbReference type="SAM" id="MobiDB-lite"/>
    </source>
</evidence>